<dbReference type="Proteomes" id="UP000777482">
    <property type="component" value="Unassembled WGS sequence"/>
</dbReference>
<feature type="transmembrane region" description="Helical" evidence="6">
    <location>
        <begin position="451"/>
        <end position="475"/>
    </location>
</feature>
<evidence type="ECO:0000256" key="2">
    <source>
        <dbReference type="ARBA" id="ARBA00022692"/>
    </source>
</evidence>
<reference evidence="7 8" key="1">
    <citation type="submission" date="2020-11" db="EMBL/GenBank/DDBJ databases">
        <title>Kefir isolates.</title>
        <authorList>
            <person name="Marcisauskas S."/>
            <person name="Kim Y."/>
            <person name="Blasche S."/>
        </authorList>
    </citation>
    <scope>NUCLEOTIDE SEQUENCE [LARGE SCALE GENOMIC DNA]</scope>
    <source>
        <strain evidence="7 8">KR</strain>
    </source>
</reference>
<evidence type="ECO:0000313" key="7">
    <source>
        <dbReference type="EMBL" id="KAG0662244.1"/>
    </source>
</evidence>
<gene>
    <name evidence="7" type="ORF">C6P46_003430</name>
</gene>
<feature type="region of interest" description="Disordered" evidence="5">
    <location>
        <begin position="1"/>
        <end position="43"/>
    </location>
</feature>
<feature type="transmembrane region" description="Helical" evidence="6">
    <location>
        <begin position="518"/>
        <end position="540"/>
    </location>
</feature>
<evidence type="ECO:0000313" key="8">
    <source>
        <dbReference type="Proteomes" id="UP000777482"/>
    </source>
</evidence>
<feature type="transmembrane region" description="Helical" evidence="6">
    <location>
        <begin position="487"/>
        <end position="506"/>
    </location>
</feature>
<evidence type="ECO:0000256" key="1">
    <source>
        <dbReference type="ARBA" id="ARBA00004141"/>
    </source>
</evidence>
<feature type="transmembrane region" description="Helical" evidence="6">
    <location>
        <begin position="385"/>
        <end position="403"/>
    </location>
</feature>
<accession>A0A9P6W4B4</accession>
<evidence type="ECO:0008006" key="9">
    <source>
        <dbReference type="Google" id="ProtNLM"/>
    </source>
</evidence>
<dbReference type="InterPro" id="IPR011701">
    <property type="entry name" value="MFS"/>
</dbReference>
<dbReference type="SUPFAM" id="SSF103473">
    <property type="entry name" value="MFS general substrate transporter"/>
    <property type="match status" value="1"/>
</dbReference>
<feature type="transmembrane region" description="Helical" evidence="6">
    <location>
        <begin position="183"/>
        <end position="202"/>
    </location>
</feature>
<dbReference type="Gene3D" id="1.20.1250.20">
    <property type="entry name" value="MFS general substrate transporter like domains"/>
    <property type="match status" value="1"/>
</dbReference>
<dbReference type="InterPro" id="IPR036259">
    <property type="entry name" value="MFS_trans_sf"/>
</dbReference>
<dbReference type="GO" id="GO:0022857">
    <property type="term" value="F:transmembrane transporter activity"/>
    <property type="evidence" value="ECO:0007669"/>
    <property type="project" value="InterPro"/>
</dbReference>
<dbReference type="PANTHER" id="PTHR23502">
    <property type="entry name" value="MAJOR FACILITATOR SUPERFAMILY"/>
    <property type="match status" value="1"/>
</dbReference>
<dbReference type="GO" id="GO:0005886">
    <property type="term" value="C:plasma membrane"/>
    <property type="evidence" value="ECO:0007669"/>
    <property type="project" value="TreeGrafter"/>
</dbReference>
<evidence type="ECO:0000256" key="5">
    <source>
        <dbReference type="SAM" id="MobiDB-lite"/>
    </source>
</evidence>
<evidence type="ECO:0000256" key="3">
    <source>
        <dbReference type="ARBA" id="ARBA00022989"/>
    </source>
</evidence>
<keyword evidence="3 6" id="KW-1133">Transmembrane helix</keyword>
<feature type="transmembrane region" description="Helical" evidence="6">
    <location>
        <begin position="342"/>
        <end position="365"/>
    </location>
</feature>
<evidence type="ECO:0000256" key="6">
    <source>
        <dbReference type="SAM" id="Phobius"/>
    </source>
</evidence>
<keyword evidence="2 6" id="KW-0812">Transmembrane</keyword>
<feature type="compositionally biased region" description="Basic and acidic residues" evidence="5">
    <location>
        <begin position="1"/>
        <end position="17"/>
    </location>
</feature>
<protein>
    <recommendedName>
        <fullName evidence="9">MFS general substrate transporter</fullName>
    </recommendedName>
</protein>
<feature type="transmembrane region" description="Helical" evidence="6">
    <location>
        <begin position="265"/>
        <end position="283"/>
    </location>
</feature>
<name>A0A9P6W4B4_RHOMI</name>
<feature type="transmembrane region" description="Helical" evidence="6">
    <location>
        <begin position="424"/>
        <end position="445"/>
    </location>
</feature>
<feature type="transmembrane region" description="Helical" evidence="6">
    <location>
        <begin position="208"/>
        <end position="230"/>
    </location>
</feature>
<dbReference type="AlphaFoldDB" id="A0A9P6W4B4"/>
<proteinExistence type="predicted"/>
<organism evidence="7 8">
    <name type="scientific">Rhodotorula mucilaginosa</name>
    <name type="common">Yeast</name>
    <name type="synonym">Rhodotorula rubra</name>
    <dbReference type="NCBI Taxonomy" id="5537"/>
    <lineage>
        <taxon>Eukaryota</taxon>
        <taxon>Fungi</taxon>
        <taxon>Dikarya</taxon>
        <taxon>Basidiomycota</taxon>
        <taxon>Pucciniomycotina</taxon>
        <taxon>Microbotryomycetes</taxon>
        <taxon>Sporidiobolales</taxon>
        <taxon>Sporidiobolaceae</taxon>
        <taxon>Rhodotorula</taxon>
    </lineage>
</organism>
<evidence type="ECO:0000256" key="4">
    <source>
        <dbReference type="ARBA" id="ARBA00023136"/>
    </source>
</evidence>
<dbReference type="EMBL" id="PUHQ01000028">
    <property type="protein sequence ID" value="KAG0662244.1"/>
    <property type="molecule type" value="Genomic_DNA"/>
</dbReference>
<sequence length="549" mass="60895">MAEDAHSLSSTDAEKASHQVPQQQVKDTPTADHLEHYTDNSRGGFSSTLAAVQEAHGFKAEAGRLVVDPEEARVEYGEEVASRLKRNKRGDKILWPQPSDDPDDPQNWSTRKKNIQLLVLTMASFVPDFNSGLGIASLFALAEEFDTTTTEINNLTSNWSIFLLGWGGVCSVPLMKRYGRLPVLWWSQVLGLGFLIGAAAAPNLATFAGMRCLTAFFSTAPQCVGLWTISDLFPFHLQARKTNLWTLGFIVSPFMIEHASWRDVYYVGVGYTALVVLLLTFIMEETIYDRHMNPVPPRHATGLKYRFDSLIGVTGVRMAKYRPSLWAGVKSMFDVLWRPHALMMYIFVGWLFGCGIGINVTNAVFLGSPPPLGYGYEPIITASMYATPIVAVLLGEFAGRYINDGIADRLIKRNSGVFLAEMRLWSIYIAMPFFIVGMCLLGWAYEEKPSIVAVIFGWGMAEFGILILTVATYNYLGNTFPQQQGEVSAMINLARTIGGFAIPYFQVPWSLSGGPKRVFGMEAGVGAGLFILVIIPLQIYGRRLRNRFA</sequence>
<comment type="caution">
    <text evidence="7">The sequence shown here is derived from an EMBL/GenBank/DDBJ whole genome shotgun (WGS) entry which is preliminary data.</text>
</comment>
<keyword evidence="8" id="KW-1185">Reference proteome</keyword>
<dbReference type="PANTHER" id="PTHR23502:SF22">
    <property type="entry name" value="MAJOR FACILITATOR SUPERFAMILY (MFS) PROFILE DOMAIN-CONTAINING PROTEIN"/>
    <property type="match status" value="1"/>
</dbReference>
<dbReference type="Pfam" id="PF07690">
    <property type="entry name" value="MFS_1"/>
    <property type="match status" value="1"/>
</dbReference>
<feature type="compositionally biased region" description="Basic and acidic residues" evidence="5">
    <location>
        <begin position="29"/>
        <end position="39"/>
    </location>
</feature>
<dbReference type="OrthoDB" id="2533084at2759"/>
<comment type="subcellular location">
    <subcellularLocation>
        <location evidence="1">Membrane</location>
        <topology evidence="1">Multi-pass membrane protein</topology>
    </subcellularLocation>
</comment>
<keyword evidence="4 6" id="KW-0472">Membrane</keyword>